<evidence type="ECO:0000313" key="5">
    <source>
        <dbReference type="Proteomes" id="UP000434957"/>
    </source>
</evidence>
<keyword evidence="5" id="KW-1185">Reference proteome</keyword>
<evidence type="ECO:0000313" key="6">
    <source>
        <dbReference type="Proteomes" id="UP000435112"/>
    </source>
</evidence>
<dbReference type="Proteomes" id="UP000434957">
    <property type="component" value="Unassembled WGS sequence"/>
</dbReference>
<dbReference type="EMBL" id="QXFT01004292">
    <property type="protein sequence ID" value="KAE9278914.1"/>
    <property type="molecule type" value="Genomic_DNA"/>
</dbReference>
<evidence type="ECO:0000313" key="2">
    <source>
        <dbReference type="EMBL" id="KAE8981934.1"/>
    </source>
</evidence>
<proteinExistence type="predicted"/>
<dbReference type="OrthoDB" id="10269092at2759"/>
<organism evidence="2 4">
    <name type="scientific">Phytophthora rubi</name>
    <dbReference type="NCBI Taxonomy" id="129364"/>
    <lineage>
        <taxon>Eukaryota</taxon>
        <taxon>Sar</taxon>
        <taxon>Stramenopiles</taxon>
        <taxon>Oomycota</taxon>
        <taxon>Peronosporomycetes</taxon>
        <taxon>Peronosporales</taxon>
        <taxon>Peronosporaceae</taxon>
        <taxon>Phytophthora</taxon>
    </lineage>
</organism>
<accession>A0A6A3IP77</accession>
<sequence>MAMRGVVLCLHGIGDHCRRNLALYEQVPHADLFKELFQANTCRRFGTAMMRVLQEDVKRL</sequence>
<gene>
    <name evidence="2" type="ORF">PR001_g23861</name>
    <name evidence="1" type="ORF">PR002_g25104</name>
    <name evidence="3" type="ORF">PR003_g28382</name>
</gene>
<dbReference type="EMBL" id="QXFU01003234">
    <property type="protein sequence ID" value="KAE8977144.1"/>
    <property type="molecule type" value="Genomic_DNA"/>
</dbReference>
<dbReference type="Proteomes" id="UP000435112">
    <property type="component" value="Unassembled WGS sequence"/>
</dbReference>
<dbReference type="AlphaFoldDB" id="A0A6A3IP77"/>
<reference evidence="4 6" key="1">
    <citation type="submission" date="2018-09" db="EMBL/GenBank/DDBJ databases">
        <title>Genomic investigation of the strawberry pathogen Phytophthora fragariae indicates pathogenicity is determined by transcriptional variation in three key races.</title>
        <authorList>
            <person name="Adams T.M."/>
            <person name="Armitage A.D."/>
            <person name="Sobczyk M.K."/>
            <person name="Bates H.J."/>
            <person name="Dunwell J.M."/>
            <person name="Nellist C.F."/>
            <person name="Harrison R.J."/>
        </authorList>
    </citation>
    <scope>NUCLEOTIDE SEQUENCE [LARGE SCALE GENOMIC DNA]</scope>
    <source>
        <strain evidence="2 4">SCRP249</strain>
        <strain evidence="1 6">SCRP324</strain>
        <strain evidence="3 5">SCRP333</strain>
    </source>
</reference>
<evidence type="ECO:0000313" key="4">
    <source>
        <dbReference type="Proteomes" id="UP000429607"/>
    </source>
</evidence>
<protein>
    <submittedName>
        <fullName evidence="2">Uncharacterized protein</fullName>
    </submittedName>
</protein>
<evidence type="ECO:0000313" key="3">
    <source>
        <dbReference type="EMBL" id="KAE9278914.1"/>
    </source>
</evidence>
<name>A0A6A3IP77_9STRA</name>
<comment type="caution">
    <text evidence="2">The sequence shown here is derived from an EMBL/GenBank/DDBJ whole genome shotgun (WGS) entry which is preliminary data.</text>
</comment>
<dbReference type="Proteomes" id="UP000429607">
    <property type="component" value="Unassembled WGS sequence"/>
</dbReference>
<evidence type="ECO:0000313" key="1">
    <source>
        <dbReference type="EMBL" id="KAE8977144.1"/>
    </source>
</evidence>
<dbReference type="EMBL" id="QXFV01002910">
    <property type="protein sequence ID" value="KAE8981934.1"/>
    <property type="molecule type" value="Genomic_DNA"/>
</dbReference>